<dbReference type="Proteomes" id="UP001549145">
    <property type="component" value="Unassembled WGS sequence"/>
</dbReference>
<evidence type="ECO:0000313" key="4">
    <source>
        <dbReference type="Proteomes" id="UP001549145"/>
    </source>
</evidence>
<dbReference type="Gene3D" id="3.90.850.10">
    <property type="entry name" value="Fumarylacetoacetase-like, C-terminal domain"/>
    <property type="match status" value="1"/>
</dbReference>
<dbReference type="EMBL" id="JBEPMM010000001">
    <property type="protein sequence ID" value="MET3690971.1"/>
    <property type="molecule type" value="Genomic_DNA"/>
</dbReference>
<protein>
    <submittedName>
        <fullName evidence="3">2-keto-4-pentenoate hydratase</fullName>
    </submittedName>
</protein>
<keyword evidence="4" id="KW-1185">Reference proteome</keyword>
<comment type="caution">
    <text evidence="3">The sequence shown here is derived from an EMBL/GenBank/DDBJ whole genome shotgun (WGS) entry which is preliminary data.</text>
</comment>
<accession>A0ABV2KZI8</accession>
<dbReference type="InterPro" id="IPR036663">
    <property type="entry name" value="Fumarylacetoacetase_C_sf"/>
</dbReference>
<organism evidence="3 4">
    <name type="scientific">Methylobacterium goesingense</name>
    <dbReference type="NCBI Taxonomy" id="243690"/>
    <lineage>
        <taxon>Bacteria</taxon>
        <taxon>Pseudomonadati</taxon>
        <taxon>Pseudomonadota</taxon>
        <taxon>Alphaproteobacteria</taxon>
        <taxon>Hyphomicrobiales</taxon>
        <taxon>Methylobacteriaceae</taxon>
        <taxon>Methylobacterium</taxon>
    </lineage>
</organism>
<dbReference type="InterPro" id="IPR050772">
    <property type="entry name" value="Hydratase-Decarb/MhpD_sf"/>
</dbReference>
<name>A0ABV2KZI8_9HYPH</name>
<evidence type="ECO:0000259" key="2">
    <source>
        <dbReference type="Pfam" id="PF01557"/>
    </source>
</evidence>
<gene>
    <name evidence="3" type="ORF">ABID43_000490</name>
</gene>
<dbReference type="PANTHER" id="PTHR30143">
    <property type="entry name" value="ACID HYDRATASE"/>
    <property type="match status" value="1"/>
</dbReference>
<keyword evidence="1" id="KW-0456">Lyase</keyword>
<dbReference type="PANTHER" id="PTHR30143:SF0">
    <property type="entry name" value="2-KETO-4-PENTENOATE HYDRATASE"/>
    <property type="match status" value="1"/>
</dbReference>
<dbReference type="InterPro" id="IPR011234">
    <property type="entry name" value="Fumarylacetoacetase-like_C"/>
</dbReference>
<evidence type="ECO:0000313" key="3">
    <source>
        <dbReference type="EMBL" id="MET3690971.1"/>
    </source>
</evidence>
<evidence type="ECO:0000256" key="1">
    <source>
        <dbReference type="ARBA" id="ARBA00023239"/>
    </source>
</evidence>
<dbReference type="RefSeq" id="WP_238275029.1">
    <property type="nucleotide sequence ID" value="NZ_BPQL01000004.1"/>
</dbReference>
<feature type="domain" description="Fumarylacetoacetase-like C-terminal" evidence="2">
    <location>
        <begin position="88"/>
        <end position="231"/>
    </location>
</feature>
<sequence length="258" mass="27074">MSDAFDPQPAADFLLAAYRAGRQHAELPEAIRPGTMTEGYDIQDRLFEALGETCAGWKLAIGSAKGKRTSGVGRSIAGRVLRGQLHEPGVALRMPHAGPVTIEFEVAYVIARDIDPGAPAVEAAHVVAETRVAFELVLSRFFDRRAVGWPSFAADNSAFQALVIGPALDPADLPGLARSLVVTVDGTERARAVTGEDLTDPLAALADLMAVARERGMTIPAGSLVSTGTLSVPFDLTGPGTVTASFLGRTLAFTLLPV</sequence>
<reference evidence="3 4" key="1">
    <citation type="submission" date="2024-06" db="EMBL/GenBank/DDBJ databases">
        <title>Genomic Encyclopedia of Type Strains, Phase IV (KMG-IV): sequencing the most valuable type-strain genomes for metagenomic binning, comparative biology and taxonomic classification.</title>
        <authorList>
            <person name="Goeker M."/>
        </authorList>
    </citation>
    <scope>NUCLEOTIDE SEQUENCE [LARGE SCALE GENOMIC DNA]</scope>
    <source>
        <strain evidence="3 4">DSM 21331</strain>
    </source>
</reference>
<dbReference type="Pfam" id="PF01557">
    <property type="entry name" value="FAA_hydrolase"/>
    <property type="match status" value="1"/>
</dbReference>
<proteinExistence type="predicted"/>
<dbReference type="SUPFAM" id="SSF56529">
    <property type="entry name" value="FAH"/>
    <property type="match status" value="1"/>
</dbReference>